<feature type="compositionally biased region" description="Low complexity" evidence="2">
    <location>
        <begin position="35"/>
        <end position="48"/>
    </location>
</feature>
<reference evidence="3" key="1">
    <citation type="journal article" date="2019" name="Sci. Rep.">
        <title>Draft genome of Tanacetum cinerariifolium, the natural source of mosquito coil.</title>
        <authorList>
            <person name="Yamashiro T."/>
            <person name="Shiraishi A."/>
            <person name="Satake H."/>
            <person name="Nakayama K."/>
        </authorList>
    </citation>
    <scope>NUCLEOTIDE SEQUENCE</scope>
</reference>
<proteinExistence type="predicted"/>
<name>A0A699SBL0_TANCI</name>
<dbReference type="EMBL" id="BKCJ011151091">
    <property type="protein sequence ID" value="GFC94852.1"/>
    <property type="molecule type" value="Genomic_DNA"/>
</dbReference>
<organism evidence="3">
    <name type="scientific">Tanacetum cinerariifolium</name>
    <name type="common">Dalmatian daisy</name>
    <name type="synonym">Chrysanthemum cinerariifolium</name>
    <dbReference type="NCBI Taxonomy" id="118510"/>
    <lineage>
        <taxon>Eukaryota</taxon>
        <taxon>Viridiplantae</taxon>
        <taxon>Streptophyta</taxon>
        <taxon>Embryophyta</taxon>
        <taxon>Tracheophyta</taxon>
        <taxon>Spermatophyta</taxon>
        <taxon>Magnoliopsida</taxon>
        <taxon>eudicotyledons</taxon>
        <taxon>Gunneridae</taxon>
        <taxon>Pentapetalae</taxon>
        <taxon>asterids</taxon>
        <taxon>campanulids</taxon>
        <taxon>Asterales</taxon>
        <taxon>Asteraceae</taxon>
        <taxon>Asteroideae</taxon>
        <taxon>Anthemideae</taxon>
        <taxon>Anthemidinae</taxon>
        <taxon>Tanacetum</taxon>
    </lineage>
</organism>
<evidence type="ECO:0000313" key="3">
    <source>
        <dbReference type="EMBL" id="GFC94852.1"/>
    </source>
</evidence>
<feature type="coiled-coil region" evidence="1">
    <location>
        <begin position="69"/>
        <end position="96"/>
    </location>
</feature>
<comment type="caution">
    <text evidence="3">The sequence shown here is derived from an EMBL/GenBank/DDBJ whole genome shotgun (WGS) entry which is preliminary data.</text>
</comment>
<gene>
    <name evidence="3" type="ORF">Tci_866822</name>
</gene>
<sequence>MVSVTIQLDTSLIPSMTTLVIDLTSTPESPNVHQPLQATATKPTTTTPIHPPPSQRQQNTTNSMLMKRIGKLEHIMVNLIQENKHLEERLDCNEAHLYTLENLDIPHQVSKAIDEIVTDVVDWAIQAPLRNHFRDLPEADMKEILHQKIWETNSCKTHKDHK</sequence>
<protein>
    <submittedName>
        <fullName evidence="3">Uncharacterized protein</fullName>
    </submittedName>
</protein>
<evidence type="ECO:0000256" key="2">
    <source>
        <dbReference type="SAM" id="MobiDB-lite"/>
    </source>
</evidence>
<evidence type="ECO:0000256" key="1">
    <source>
        <dbReference type="SAM" id="Coils"/>
    </source>
</evidence>
<feature type="non-terminal residue" evidence="3">
    <location>
        <position position="162"/>
    </location>
</feature>
<keyword evidence="1" id="KW-0175">Coiled coil</keyword>
<dbReference type="AlphaFoldDB" id="A0A699SBL0"/>
<feature type="region of interest" description="Disordered" evidence="2">
    <location>
        <begin position="26"/>
        <end position="59"/>
    </location>
</feature>
<accession>A0A699SBL0</accession>